<protein>
    <submittedName>
        <fullName evidence="6">GntR family transcriptional regulator</fullName>
    </submittedName>
</protein>
<keyword evidence="2" id="KW-0238">DNA-binding</keyword>
<organism evidence="6 7">
    <name type="scientific">Victivallis vadensis</name>
    <dbReference type="NCBI Taxonomy" id="172901"/>
    <lineage>
        <taxon>Bacteria</taxon>
        <taxon>Pseudomonadati</taxon>
        <taxon>Lentisphaerota</taxon>
        <taxon>Lentisphaeria</taxon>
        <taxon>Victivallales</taxon>
        <taxon>Victivallaceae</taxon>
        <taxon>Victivallis</taxon>
    </lineage>
</organism>
<dbReference type="InterPro" id="IPR000524">
    <property type="entry name" value="Tscrpt_reg_HTH_GntR"/>
</dbReference>
<dbReference type="Pfam" id="PF00392">
    <property type="entry name" value="GntR"/>
    <property type="match status" value="1"/>
</dbReference>
<evidence type="ECO:0000259" key="5">
    <source>
        <dbReference type="Pfam" id="PF13377"/>
    </source>
</evidence>
<dbReference type="GO" id="GO:0000976">
    <property type="term" value="F:transcription cis-regulatory region binding"/>
    <property type="evidence" value="ECO:0007669"/>
    <property type="project" value="TreeGrafter"/>
</dbReference>
<reference evidence="6 7" key="1">
    <citation type="submission" date="2018-04" db="EMBL/GenBank/DDBJ databases">
        <title>Genomic Encyclopedia of Type Strains, Phase IV (KMG-IV): sequencing the most valuable type-strain genomes for metagenomic binning, comparative biology and taxonomic classification.</title>
        <authorList>
            <person name="Goeker M."/>
        </authorList>
    </citation>
    <scope>NUCLEOTIDE SEQUENCE [LARGE SCALE GENOMIC DNA]</scope>
    <source>
        <strain evidence="6 7">DSM 14823</strain>
    </source>
</reference>
<dbReference type="GeneID" id="78294846"/>
<feature type="domain" description="HTH gntR-type" evidence="4">
    <location>
        <begin position="20"/>
        <end position="65"/>
    </location>
</feature>
<keyword evidence="7" id="KW-1185">Reference proteome</keyword>
<evidence type="ECO:0000313" key="7">
    <source>
        <dbReference type="Proteomes" id="UP000245959"/>
    </source>
</evidence>
<dbReference type="SUPFAM" id="SSF53822">
    <property type="entry name" value="Periplasmic binding protein-like I"/>
    <property type="match status" value="1"/>
</dbReference>
<dbReference type="GO" id="GO:0003700">
    <property type="term" value="F:DNA-binding transcription factor activity"/>
    <property type="evidence" value="ECO:0007669"/>
    <property type="project" value="InterPro"/>
</dbReference>
<dbReference type="InterPro" id="IPR028082">
    <property type="entry name" value="Peripla_BP_I"/>
</dbReference>
<dbReference type="PANTHER" id="PTHR30146:SF109">
    <property type="entry name" value="HTH-TYPE TRANSCRIPTIONAL REGULATOR GALS"/>
    <property type="match status" value="1"/>
</dbReference>
<feature type="domain" description="Transcriptional regulator LacI/GalR-like sensor" evidence="5">
    <location>
        <begin position="184"/>
        <end position="344"/>
    </location>
</feature>
<gene>
    <name evidence="6" type="ORF">C8D82_10943</name>
</gene>
<evidence type="ECO:0000313" key="6">
    <source>
        <dbReference type="EMBL" id="PVY43358.1"/>
    </source>
</evidence>
<sequence>MMADRNQILMEIRGEVENSAPNTKLATIRCLMQRFSTSQRTVEGVLNELGESGMVIRRPGSGWFVAPSANDGLPRIRMVLPNWASENYQQLERSFLRRAEMEGGFTFRSTMQAVTPDFYRQVQADGCDALVLVTPGSRLSSSDIMLIASLPVPVVVLHCELGGIGISAVSDNPASGGMMAASCLIRHGHRELALLVTEPPSDSFDMRCRGFREFAELSGARVRVIETGIHIGESYRGICYQALERHLKEHGRDFTGLFLGSSSAALEVYKFFSDHKIAIPADVSVIGHDRLASNEFLSPPLACIGTDPEEIADAVISGLFRVFSGECAYFHTRAVSHLLERQSVCSLNSQP</sequence>
<dbReference type="EMBL" id="QEKH01000009">
    <property type="protein sequence ID" value="PVY43358.1"/>
    <property type="molecule type" value="Genomic_DNA"/>
</dbReference>
<accession>A0A2U1B3X9</accession>
<dbReference type="CDD" id="cd06267">
    <property type="entry name" value="PBP1_LacI_sugar_binding-like"/>
    <property type="match status" value="1"/>
</dbReference>
<dbReference type="Pfam" id="PF13377">
    <property type="entry name" value="Peripla_BP_3"/>
    <property type="match status" value="1"/>
</dbReference>
<dbReference type="PANTHER" id="PTHR30146">
    <property type="entry name" value="LACI-RELATED TRANSCRIPTIONAL REPRESSOR"/>
    <property type="match status" value="1"/>
</dbReference>
<proteinExistence type="predicted"/>
<dbReference type="InterPro" id="IPR046335">
    <property type="entry name" value="LacI/GalR-like_sensor"/>
</dbReference>
<evidence type="ECO:0000256" key="3">
    <source>
        <dbReference type="ARBA" id="ARBA00023163"/>
    </source>
</evidence>
<keyword evidence="1" id="KW-0805">Transcription regulation</keyword>
<dbReference type="Gene3D" id="1.10.10.10">
    <property type="entry name" value="Winged helix-like DNA-binding domain superfamily/Winged helix DNA-binding domain"/>
    <property type="match status" value="1"/>
</dbReference>
<name>A0A2U1B3X9_9BACT</name>
<dbReference type="InterPro" id="IPR036388">
    <property type="entry name" value="WH-like_DNA-bd_sf"/>
</dbReference>
<dbReference type="InterPro" id="IPR036390">
    <property type="entry name" value="WH_DNA-bd_sf"/>
</dbReference>
<dbReference type="Proteomes" id="UP000245959">
    <property type="component" value="Unassembled WGS sequence"/>
</dbReference>
<dbReference type="Gene3D" id="3.40.50.2300">
    <property type="match status" value="2"/>
</dbReference>
<evidence type="ECO:0000256" key="1">
    <source>
        <dbReference type="ARBA" id="ARBA00023015"/>
    </source>
</evidence>
<dbReference type="AlphaFoldDB" id="A0A2U1B3X9"/>
<dbReference type="SUPFAM" id="SSF46785">
    <property type="entry name" value="Winged helix' DNA-binding domain"/>
    <property type="match status" value="1"/>
</dbReference>
<keyword evidence="3" id="KW-0804">Transcription</keyword>
<dbReference type="RefSeq" id="WP_116883541.1">
    <property type="nucleotide sequence ID" value="NZ_CAJKCJ010000081.1"/>
</dbReference>
<comment type="caution">
    <text evidence="6">The sequence shown here is derived from an EMBL/GenBank/DDBJ whole genome shotgun (WGS) entry which is preliminary data.</text>
</comment>
<evidence type="ECO:0000259" key="4">
    <source>
        <dbReference type="Pfam" id="PF00392"/>
    </source>
</evidence>
<evidence type="ECO:0000256" key="2">
    <source>
        <dbReference type="ARBA" id="ARBA00023125"/>
    </source>
</evidence>